<dbReference type="OrthoDB" id="6224010at2759"/>
<comment type="similarity">
    <text evidence="1 3">Belongs to the CMC family.</text>
</comment>
<keyword evidence="3" id="KW-0496">Mitochondrion</keyword>
<protein>
    <recommendedName>
        <fullName evidence="3">COX assembly mitochondrial protein</fullName>
    </recommendedName>
</protein>
<evidence type="ECO:0000313" key="7">
    <source>
        <dbReference type="Proteomes" id="UP000070412"/>
    </source>
</evidence>
<accession>A0A834VFD9</accession>
<feature type="region of interest" description="Disordered" evidence="4">
    <location>
        <begin position="1"/>
        <end position="20"/>
    </location>
</feature>
<dbReference type="PROSITE" id="PS51808">
    <property type="entry name" value="CHCH"/>
    <property type="match status" value="1"/>
</dbReference>
<comment type="subcellular location">
    <subcellularLocation>
        <location evidence="3">Mitochondrion</location>
    </subcellularLocation>
</comment>
<gene>
    <name evidence="5" type="primary">SSS_909g</name>
    <name evidence="5" type="ORF">SSS_909</name>
</gene>
<dbReference type="EMBL" id="WVUK01000052">
    <property type="protein sequence ID" value="KAF7494821.1"/>
    <property type="molecule type" value="Genomic_DNA"/>
</dbReference>
<evidence type="ECO:0000313" key="5">
    <source>
        <dbReference type="EMBL" id="KAF7494821.1"/>
    </source>
</evidence>
<evidence type="ECO:0000256" key="2">
    <source>
        <dbReference type="ARBA" id="ARBA00023157"/>
    </source>
</evidence>
<name>A0A834VFD9_SARSC</name>
<organism evidence="5">
    <name type="scientific">Sarcoptes scabiei</name>
    <name type="common">Itch mite</name>
    <name type="synonym">Acarus scabiei</name>
    <dbReference type="NCBI Taxonomy" id="52283"/>
    <lineage>
        <taxon>Eukaryota</taxon>
        <taxon>Metazoa</taxon>
        <taxon>Ecdysozoa</taxon>
        <taxon>Arthropoda</taxon>
        <taxon>Chelicerata</taxon>
        <taxon>Arachnida</taxon>
        <taxon>Acari</taxon>
        <taxon>Acariformes</taxon>
        <taxon>Sarcoptiformes</taxon>
        <taxon>Astigmata</taxon>
        <taxon>Psoroptidia</taxon>
        <taxon>Sarcoptoidea</taxon>
        <taxon>Sarcoptidae</taxon>
        <taxon>Sarcoptinae</taxon>
        <taxon>Sarcoptes</taxon>
    </lineage>
</organism>
<dbReference type="EnsemblMetazoa" id="SSS_909s_mrna">
    <property type="protein sequence ID" value="KAF7494821.1"/>
    <property type="gene ID" value="SSS_909"/>
</dbReference>
<keyword evidence="2" id="KW-1015">Disulfide bond</keyword>
<dbReference type="OMA" id="CCQETGF"/>
<reference evidence="5" key="2">
    <citation type="submission" date="2020-01" db="EMBL/GenBank/DDBJ databases">
        <authorList>
            <person name="Korhonen P.K.K."/>
            <person name="Guangxu M.G."/>
            <person name="Wang T.W."/>
            <person name="Stroehlein A.J.S."/>
            <person name="Young N.D."/>
            <person name="Ang C.-S.A."/>
            <person name="Fernando D.W.F."/>
            <person name="Lu H.L."/>
            <person name="Taylor S.T."/>
            <person name="Ehtesham M.E.M."/>
            <person name="Najaraj S.H.N."/>
            <person name="Harsha G.H.G."/>
            <person name="Madugundu A.M."/>
            <person name="Renuse S.R."/>
            <person name="Holt D.H."/>
            <person name="Pandey A.P."/>
            <person name="Papenfuss A.P."/>
            <person name="Gasser R.B.G."/>
            <person name="Fischer K.F."/>
        </authorList>
    </citation>
    <scope>NUCLEOTIDE SEQUENCE</scope>
    <source>
        <strain evidence="5">SSS_KF_BRIS2020</strain>
    </source>
</reference>
<dbReference type="Pfam" id="PF08583">
    <property type="entry name" value="Cmc1"/>
    <property type="match status" value="1"/>
</dbReference>
<evidence type="ECO:0000256" key="3">
    <source>
        <dbReference type="RuleBase" id="RU364104"/>
    </source>
</evidence>
<evidence type="ECO:0000256" key="4">
    <source>
        <dbReference type="SAM" id="MobiDB-lite"/>
    </source>
</evidence>
<evidence type="ECO:0000313" key="6">
    <source>
        <dbReference type="EnsemblMetazoa" id="KAF7494821.1"/>
    </source>
</evidence>
<sequence>MPEVINHSDDDLLHRKGDPNDRSLRRIEVNVSIAKIVRERSKNVKCAEYKKAFHQCYLDHPLQMFFMCQKESRAFRDCVEKWFFDKNFNEECKEIYLKHRSEFRKTGIPQPIDFNT</sequence>
<dbReference type="GO" id="GO:0005739">
    <property type="term" value="C:mitochondrion"/>
    <property type="evidence" value="ECO:0007669"/>
    <property type="project" value="UniProtKB-SubCell"/>
</dbReference>
<dbReference type="AlphaFoldDB" id="A0A834VFD9"/>
<evidence type="ECO:0000256" key="1">
    <source>
        <dbReference type="ARBA" id="ARBA00007347"/>
    </source>
</evidence>
<dbReference type="InterPro" id="IPR013892">
    <property type="entry name" value="Cyt_c_biogenesis_Cmc1-like"/>
</dbReference>
<reference evidence="7" key="1">
    <citation type="journal article" date="2020" name="PLoS Negl. Trop. Dis.">
        <title>High-quality nuclear genome for Sarcoptes scabiei-A critical resource for a neglected parasite.</title>
        <authorList>
            <person name="Korhonen P.K."/>
            <person name="Gasser R.B."/>
            <person name="Ma G."/>
            <person name="Wang T."/>
            <person name="Stroehlein A.J."/>
            <person name="Young N.D."/>
            <person name="Ang C.S."/>
            <person name="Fernando D.D."/>
            <person name="Lu H.C."/>
            <person name="Taylor S."/>
            <person name="Reynolds S.L."/>
            <person name="Mofiz E."/>
            <person name="Najaraj S.H."/>
            <person name="Gowda H."/>
            <person name="Madugundu A."/>
            <person name="Renuse S."/>
            <person name="Holt D."/>
            <person name="Pandey A."/>
            <person name="Papenfuss A.T."/>
            <person name="Fischer K."/>
        </authorList>
    </citation>
    <scope>NUCLEOTIDE SEQUENCE [LARGE SCALE GENOMIC DNA]</scope>
</reference>
<reference evidence="6" key="3">
    <citation type="submission" date="2022-06" db="UniProtKB">
        <authorList>
            <consortium name="EnsemblMetazoa"/>
        </authorList>
    </citation>
    <scope>IDENTIFICATION</scope>
</reference>
<keyword evidence="7" id="KW-1185">Reference proteome</keyword>
<dbReference type="Proteomes" id="UP000070412">
    <property type="component" value="Unassembled WGS sequence"/>
</dbReference>
<proteinExistence type="inferred from homology"/>